<keyword evidence="12" id="KW-1185">Reference proteome</keyword>
<evidence type="ECO:0000256" key="1">
    <source>
        <dbReference type="ARBA" id="ARBA00004141"/>
    </source>
</evidence>
<feature type="binding site" evidence="8">
    <location>
        <position position="42"/>
    </location>
    <ligand>
        <name>Na(+)</name>
        <dbReference type="ChEBI" id="CHEBI:29101"/>
        <label>1</label>
    </ligand>
</feature>
<gene>
    <name evidence="11" type="ORF">OXX778_LOCUS6086</name>
</gene>
<dbReference type="EMBL" id="CAJNOC010000700">
    <property type="protein sequence ID" value="CAF0793372.1"/>
    <property type="molecule type" value="Genomic_DNA"/>
</dbReference>
<proteinExistence type="inferred from homology"/>
<dbReference type="Pfam" id="PF00209">
    <property type="entry name" value="SNF"/>
    <property type="match status" value="1"/>
</dbReference>
<dbReference type="PRINTS" id="PR00176">
    <property type="entry name" value="NANEUSMPORT"/>
</dbReference>
<evidence type="ECO:0000256" key="8">
    <source>
        <dbReference type="PIRSR" id="PIRSR600175-1"/>
    </source>
</evidence>
<evidence type="ECO:0000256" key="9">
    <source>
        <dbReference type="PIRSR" id="PIRSR600175-2"/>
    </source>
</evidence>
<keyword evidence="4 10" id="KW-0812">Transmembrane</keyword>
<keyword evidence="8" id="KW-0479">Metal-binding</keyword>
<feature type="disulfide bond" evidence="9">
    <location>
        <begin position="140"/>
        <end position="149"/>
    </location>
</feature>
<keyword evidence="9" id="KW-1015">Disulfide bond</keyword>
<sequence>MSSEDLNSIKNETSKLKAPEKNWGNPIEFLMTCIGFSVGLGNVWRFPFLCFKNGGSAFVIAFAIMLFTIGLPLFFLEITIAQYSKFGPINVWKVVPIFRGLGIVSLLVATFISIYYNVLICWSVIYLISSFLPKLPWTDCNFEWNDEKCCVPSKTDVLNSTLQIGFCSKDTESPAKQYFNNYVLSLSDDIGNFTGVNWKLAVSLLACWLLVFLSLSKGVQSLGKVSYITAIFPYIMIIALIIRGVTLEGAMKGIKYYILNINTEKLKNLETWTDAASQVYFILGIAQGGLYTLGRYNNFNYNHQKTSIFIAILDGITGLLAGLAIFSVLGYMSTRTGIEVADLAVGGPGLSFIVYPEALSLMPFPWIWCIFFFLMMITIGFGSILSLTECVLDSITEALKTKINIHGKETLYRFGICMIFYIVAFPMATHSSLYIQNLIDSYLSGYPFVLFAFLEAFGLCWIYGIGNIKKDLKLMLGVEPNYYWIVCFAIVPVITFGIFIITIISNTEVTLNNYHYPGWAHAIGWIIVVIVLCPVPIFFAISIKNSVGKHGLPKNWKSLKLHFQPSEDWKPANECIEVFPMIKLNTENGKDNEAFYA</sequence>
<feature type="transmembrane region" description="Helical" evidence="10">
    <location>
        <begin position="56"/>
        <end position="76"/>
    </location>
</feature>
<dbReference type="InterPro" id="IPR000175">
    <property type="entry name" value="Na/ntran_symport"/>
</dbReference>
<feature type="transmembrane region" description="Helical" evidence="10">
    <location>
        <begin position="482"/>
        <end position="504"/>
    </location>
</feature>
<dbReference type="GO" id="GO:0005886">
    <property type="term" value="C:plasma membrane"/>
    <property type="evidence" value="ECO:0007669"/>
    <property type="project" value="TreeGrafter"/>
</dbReference>
<dbReference type="GO" id="GO:0089718">
    <property type="term" value="P:amino acid import across plasma membrane"/>
    <property type="evidence" value="ECO:0007669"/>
    <property type="project" value="TreeGrafter"/>
</dbReference>
<feature type="transmembrane region" description="Helical" evidence="10">
    <location>
        <begin position="227"/>
        <end position="246"/>
    </location>
</feature>
<feature type="transmembrane region" description="Helical" evidence="10">
    <location>
        <begin position="27"/>
        <end position="44"/>
    </location>
</feature>
<dbReference type="NCBIfam" id="NF037979">
    <property type="entry name" value="Na_transp"/>
    <property type="match status" value="1"/>
</dbReference>
<feature type="transmembrane region" description="Helical" evidence="10">
    <location>
        <begin position="97"/>
        <end position="128"/>
    </location>
</feature>
<dbReference type="OrthoDB" id="6581954at2759"/>
<keyword evidence="3" id="KW-0813">Transport</keyword>
<comment type="caution">
    <text evidence="11">The sequence shown here is derived from an EMBL/GenBank/DDBJ whole genome shotgun (WGS) entry which is preliminary data.</text>
</comment>
<protein>
    <submittedName>
        <fullName evidence="11">Uncharacterized protein</fullName>
    </submittedName>
</protein>
<keyword evidence="6 10" id="KW-0472">Membrane</keyword>
<dbReference type="SUPFAM" id="SSF161070">
    <property type="entry name" value="SNF-like"/>
    <property type="match status" value="1"/>
</dbReference>
<evidence type="ECO:0000256" key="5">
    <source>
        <dbReference type="ARBA" id="ARBA00022989"/>
    </source>
</evidence>
<evidence type="ECO:0000256" key="6">
    <source>
        <dbReference type="ARBA" id="ARBA00023136"/>
    </source>
</evidence>
<feature type="binding site" evidence="8">
    <location>
        <position position="38"/>
    </location>
    <ligand>
        <name>Na(+)</name>
        <dbReference type="ChEBI" id="CHEBI:29101"/>
        <label>1</label>
    </ligand>
</feature>
<dbReference type="GO" id="GO:0046872">
    <property type="term" value="F:metal ion binding"/>
    <property type="evidence" value="ECO:0007669"/>
    <property type="project" value="UniProtKB-KW"/>
</dbReference>
<dbReference type="GO" id="GO:0015179">
    <property type="term" value="F:L-amino acid transmembrane transporter activity"/>
    <property type="evidence" value="ECO:0007669"/>
    <property type="project" value="TreeGrafter"/>
</dbReference>
<feature type="binding site" evidence="8">
    <location>
        <position position="35"/>
    </location>
    <ligand>
        <name>Na(+)</name>
        <dbReference type="ChEBI" id="CHEBI:29101"/>
        <label>1</label>
    </ligand>
</feature>
<accession>A0A813SCY8</accession>
<evidence type="ECO:0000313" key="11">
    <source>
        <dbReference type="EMBL" id="CAF0793372.1"/>
    </source>
</evidence>
<feature type="transmembrane region" description="Helical" evidence="10">
    <location>
        <begin position="365"/>
        <end position="390"/>
    </location>
</feature>
<feature type="transmembrane region" description="Helical" evidence="10">
    <location>
        <begin position="519"/>
        <end position="541"/>
    </location>
</feature>
<evidence type="ECO:0000256" key="2">
    <source>
        <dbReference type="ARBA" id="ARBA00006459"/>
    </source>
</evidence>
<reference evidence="11" key="1">
    <citation type="submission" date="2021-02" db="EMBL/GenBank/DDBJ databases">
        <authorList>
            <person name="Nowell W R."/>
        </authorList>
    </citation>
    <scope>NUCLEOTIDE SEQUENCE</scope>
    <source>
        <strain evidence="11">Ploen Becks lab</strain>
    </source>
</reference>
<dbReference type="PROSITE" id="PS50267">
    <property type="entry name" value="NA_NEUROTRAN_SYMP_3"/>
    <property type="match status" value="1"/>
</dbReference>
<comment type="subcellular location">
    <subcellularLocation>
        <location evidence="1">Membrane</location>
        <topology evidence="1">Multi-pass membrane protein</topology>
    </subcellularLocation>
</comment>
<dbReference type="PANTHER" id="PTHR11616:SF321">
    <property type="entry name" value="SODIUM-DEPENDENT NUTRIENT AMINO ACID TRANSPORTER 1-RELATED"/>
    <property type="match status" value="1"/>
</dbReference>
<feature type="binding site" evidence="8">
    <location>
        <position position="383"/>
    </location>
    <ligand>
        <name>Na(+)</name>
        <dbReference type="ChEBI" id="CHEBI:29101"/>
        <label>1</label>
    </ligand>
</feature>
<feature type="transmembrane region" description="Helical" evidence="10">
    <location>
        <begin position="275"/>
        <end position="294"/>
    </location>
</feature>
<keyword evidence="5 10" id="KW-1133">Transmembrane helix</keyword>
<dbReference type="Proteomes" id="UP000663879">
    <property type="component" value="Unassembled WGS sequence"/>
</dbReference>
<comment type="similarity">
    <text evidence="2">Belongs to the sodium:neurotransmitter symporter (SNF) (TC 2.A.22) family.</text>
</comment>
<keyword evidence="8" id="KW-0915">Sodium</keyword>
<dbReference type="PANTHER" id="PTHR11616">
    <property type="entry name" value="SODIUM/CHLORIDE DEPENDENT TRANSPORTER"/>
    <property type="match status" value="1"/>
</dbReference>
<dbReference type="AlphaFoldDB" id="A0A813SCY8"/>
<feature type="transmembrane region" description="Helical" evidence="10">
    <location>
        <begin position="411"/>
        <end position="428"/>
    </location>
</feature>
<name>A0A813SCY8_9BILA</name>
<evidence type="ECO:0000256" key="10">
    <source>
        <dbReference type="SAM" id="Phobius"/>
    </source>
</evidence>
<feature type="transmembrane region" description="Helical" evidence="10">
    <location>
        <begin position="306"/>
        <end position="332"/>
    </location>
</feature>
<evidence type="ECO:0000313" key="12">
    <source>
        <dbReference type="Proteomes" id="UP000663879"/>
    </source>
</evidence>
<dbReference type="GO" id="GO:0005283">
    <property type="term" value="F:amino acid:sodium symporter activity"/>
    <property type="evidence" value="ECO:0007669"/>
    <property type="project" value="TreeGrafter"/>
</dbReference>
<feature type="transmembrane region" description="Helical" evidence="10">
    <location>
        <begin position="196"/>
        <end position="215"/>
    </location>
</feature>
<evidence type="ECO:0000256" key="7">
    <source>
        <dbReference type="ARBA" id="ARBA00023180"/>
    </source>
</evidence>
<keyword evidence="7" id="KW-0325">Glycoprotein</keyword>
<feature type="transmembrane region" description="Helical" evidence="10">
    <location>
        <begin position="448"/>
        <end position="466"/>
    </location>
</feature>
<organism evidence="11 12">
    <name type="scientific">Brachionus calyciflorus</name>
    <dbReference type="NCBI Taxonomy" id="104777"/>
    <lineage>
        <taxon>Eukaryota</taxon>
        <taxon>Metazoa</taxon>
        <taxon>Spiralia</taxon>
        <taxon>Gnathifera</taxon>
        <taxon>Rotifera</taxon>
        <taxon>Eurotatoria</taxon>
        <taxon>Monogononta</taxon>
        <taxon>Pseudotrocha</taxon>
        <taxon>Ploima</taxon>
        <taxon>Brachionidae</taxon>
        <taxon>Brachionus</taxon>
    </lineage>
</organism>
<evidence type="ECO:0000256" key="4">
    <source>
        <dbReference type="ARBA" id="ARBA00022692"/>
    </source>
</evidence>
<evidence type="ECO:0000256" key="3">
    <source>
        <dbReference type="ARBA" id="ARBA00022448"/>
    </source>
</evidence>
<dbReference type="InterPro" id="IPR037272">
    <property type="entry name" value="SNS_sf"/>
</dbReference>